<accession>A0ABU7VMN9</accession>
<organism evidence="1 2">
    <name type="scientific">Paenibacillus haidiansis</name>
    <dbReference type="NCBI Taxonomy" id="1574488"/>
    <lineage>
        <taxon>Bacteria</taxon>
        <taxon>Bacillati</taxon>
        <taxon>Bacillota</taxon>
        <taxon>Bacilli</taxon>
        <taxon>Bacillales</taxon>
        <taxon>Paenibacillaceae</taxon>
        <taxon>Paenibacillus</taxon>
    </lineage>
</organism>
<dbReference type="Proteomes" id="UP001306950">
    <property type="component" value="Unassembled WGS sequence"/>
</dbReference>
<dbReference type="RefSeq" id="WP_331845278.1">
    <property type="nucleotide sequence ID" value="NZ_JAZHPZ010000002.1"/>
</dbReference>
<name>A0ABU7VMN9_9BACL</name>
<gene>
    <name evidence="1" type="ORF">V3851_04265</name>
</gene>
<sequence length="106" mass="12330">MTQTEFFNALKAIGYPVVYSHFSTDPAPPYLVYVFAYSDDMMADNLNYLGINNFQVELYTTKKDLAAEKLVKDKLKELELPYTQTEAWIEDDKLFQNIFEIQLIGE</sequence>
<keyword evidence="2" id="KW-1185">Reference proteome</keyword>
<evidence type="ECO:0008006" key="3">
    <source>
        <dbReference type="Google" id="ProtNLM"/>
    </source>
</evidence>
<dbReference type="EMBL" id="JAZHPZ010000002">
    <property type="protein sequence ID" value="MEF2965036.1"/>
    <property type="molecule type" value="Genomic_DNA"/>
</dbReference>
<protein>
    <recommendedName>
        <fullName evidence="3">Phage protein</fullName>
    </recommendedName>
</protein>
<reference evidence="1 2" key="1">
    <citation type="submission" date="2024-02" db="EMBL/GenBank/DDBJ databases">
        <title>A nitrogen-fixing paenibacillus bacterium.</title>
        <authorList>
            <person name="Zhang W.L."/>
            <person name="Chen S.F."/>
        </authorList>
    </citation>
    <scope>NUCLEOTIDE SEQUENCE [LARGE SCALE GENOMIC DNA]</scope>
    <source>
        <strain evidence="1 2">M1</strain>
    </source>
</reference>
<evidence type="ECO:0000313" key="2">
    <source>
        <dbReference type="Proteomes" id="UP001306950"/>
    </source>
</evidence>
<evidence type="ECO:0000313" key="1">
    <source>
        <dbReference type="EMBL" id="MEF2965036.1"/>
    </source>
</evidence>
<comment type="caution">
    <text evidence="1">The sequence shown here is derived from an EMBL/GenBank/DDBJ whole genome shotgun (WGS) entry which is preliminary data.</text>
</comment>
<proteinExistence type="predicted"/>